<proteinExistence type="predicted"/>
<accession>A0A1G2PWE0</accession>
<dbReference type="AlphaFoldDB" id="A0A1G2PWE0"/>
<evidence type="ECO:0008006" key="4">
    <source>
        <dbReference type="Google" id="ProtNLM"/>
    </source>
</evidence>
<name>A0A1G2PWE0_9BACT</name>
<comment type="caution">
    <text evidence="2">The sequence shown here is derived from an EMBL/GenBank/DDBJ whole genome shotgun (WGS) entry which is preliminary data.</text>
</comment>
<keyword evidence="1" id="KW-1133">Transmembrane helix</keyword>
<reference evidence="2 3" key="1">
    <citation type="journal article" date="2016" name="Nat. Commun.">
        <title>Thousands of microbial genomes shed light on interconnected biogeochemical processes in an aquifer system.</title>
        <authorList>
            <person name="Anantharaman K."/>
            <person name="Brown C.T."/>
            <person name="Hug L.A."/>
            <person name="Sharon I."/>
            <person name="Castelle C.J."/>
            <person name="Probst A.J."/>
            <person name="Thomas B.C."/>
            <person name="Singh A."/>
            <person name="Wilkins M.J."/>
            <person name="Karaoz U."/>
            <person name="Brodie E.L."/>
            <person name="Williams K.H."/>
            <person name="Hubbard S.S."/>
            <person name="Banfield J.F."/>
        </authorList>
    </citation>
    <scope>NUCLEOTIDE SEQUENCE [LARGE SCALE GENOMIC DNA]</scope>
</reference>
<dbReference type="Proteomes" id="UP000176951">
    <property type="component" value="Unassembled WGS sequence"/>
</dbReference>
<protein>
    <recommendedName>
        <fullName evidence="4">DUF5671 domain-containing protein</fullName>
    </recommendedName>
</protein>
<evidence type="ECO:0000313" key="2">
    <source>
        <dbReference type="EMBL" id="OHA51931.1"/>
    </source>
</evidence>
<keyword evidence="1" id="KW-0472">Membrane</keyword>
<feature type="transmembrane region" description="Helical" evidence="1">
    <location>
        <begin position="40"/>
        <end position="61"/>
    </location>
</feature>
<sequence>MKKFLADLVLITSLTVLIFGLGLFFGFAPRYTSGESLEGLVQFFSILVGLILFFIYLVLVFSEPERTEQKNNPNRY</sequence>
<organism evidence="2 3">
    <name type="scientific">Candidatus Terrybacteria bacterium RIFCSPLOWO2_01_FULL_40_23</name>
    <dbReference type="NCBI Taxonomy" id="1802366"/>
    <lineage>
        <taxon>Bacteria</taxon>
        <taxon>Candidatus Terryibacteriota</taxon>
    </lineage>
</organism>
<gene>
    <name evidence="2" type="ORF">A3A97_01905</name>
</gene>
<evidence type="ECO:0000256" key="1">
    <source>
        <dbReference type="SAM" id="Phobius"/>
    </source>
</evidence>
<feature type="transmembrane region" description="Helical" evidence="1">
    <location>
        <begin position="7"/>
        <end position="28"/>
    </location>
</feature>
<keyword evidence="1" id="KW-0812">Transmembrane</keyword>
<evidence type="ECO:0000313" key="3">
    <source>
        <dbReference type="Proteomes" id="UP000176951"/>
    </source>
</evidence>
<dbReference type="EMBL" id="MHSW01000016">
    <property type="protein sequence ID" value="OHA51931.1"/>
    <property type="molecule type" value="Genomic_DNA"/>
</dbReference>